<proteinExistence type="predicted"/>
<protein>
    <submittedName>
        <fullName evidence="2">Uncharacterized protein</fullName>
    </submittedName>
</protein>
<feature type="coiled-coil region" evidence="1">
    <location>
        <begin position="285"/>
        <end position="319"/>
    </location>
</feature>
<evidence type="ECO:0000313" key="3">
    <source>
        <dbReference type="Proteomes" id="UP001346869"/>
    </source>
</evidence>
<evidence type="ECO:0000313" key="2">
    <source>
        <dbReference type="EMBL" id="KAK5871680.1"/>
    </source>
</evidence>
<sequence>MDFPTFFKEQRKDAAKYRQKLSEKDLYTQANQIEILKSEIIALKRNIEEFKEKAKENNEQMKDLLLRGESERKDHEQVRLELEEQLIEQQQSSVLKYKEYEDNQKQLTQDHESLLQRASAENEEKERIRQAMHEREIAQAVEENNNLVLQNEELQDEIEISETELSKVKKRVTLKEKEVESLIENMNKEIEAGITRKKLAVCKVNYLAKKREEELLQRLSQEVLRLRALPDYAGDLTKSQKECKELKIIIKKNKVQISTLKSDEACLVEDLATAKDRNTIINIKLEKEKEKFKTTDQKLRALETEQKRFNARLSQSKNENTALKGKISALYSRIKACQPLLIEERQKNQDLRTYIKRNAEDIQVVANVTDPKKLLISVAELKGKYVDNKPTTPESENKKVGRAHIIHHFLNQFKRVHRVHVMDAEVRERNIIEVQTYSQKDIDTSVDQINIINQQTHELWELRDKLRIMEKLLEKATDDTQPITVDSCIDEKYLIKTGTAKAVSAELEVPRGKRINVTPEDISPVSLLRPSSEFTTTFTVNHKDDLETIYL</sequence>
<gene>
    <name evidence="2" type="ORF">PBY51_004545</name>
</gene>
<name>A0AAN7Y2Z6_ELEMC</name>
<dbReference type="Proteomes" id="UP001346869">
    <property type="component" value="Unassembled WGS sequence"/>
</dbReference>
<keyword evidence="1" id="KW-0175">Coiled coil</keyword>
<evidence type="ECO:0000256" key="1">
    <source>
        <dbReference type="SAM" id="Coils"/>
    </source>
</evidence>
<accession>A0AAN7Y2Z6</accession>
<feature type="coiled-coil region" evidence="1">
    <location>
        <begin position="33"/>
        <end position="229"/>
    </location>
</feature>
<comment type="caution">
    <text evidence="2">The sequence shown here is derived from an EMBL/GenBank/DDBJ whole genome shotgun (WGS) entry which is preliminary data.</text>
</comment>
<reference evidence="2 3" key="1">
    <citation type="journal article" date="2023" name="Genes (Basel)">
        <title>Chromosome-Level Genome Assembly and Circadian Gene Repertoire of the Patagonia Blennie Eleginops maclovinus-The Closest Ancestral Proxy of Antarctic Cryonotothenioids.</title>
        <authorList>
            <person name="Cheng C.C."/>
            <person name="Rivera-Colon A.G."/>
            <person name="Minhas B.F."/>
            <person name="Wilson L."/>
            <person name="Rayamajhi N."/>
            <person name="Vargas-Chacoff L."/>
            <person name="Catchen J.M."/>
        </authorList>
    </citation>
    <scope>NUCLEOTIDE SEQUENCE [LARGE SCALE GENOMIC DNA]</scope>
    <source>
        <strain evidence="2">JMC-PN-2008</strain>
    </source>
</reference>
<organism evidence="2 3">
    <name type="scientific">Eleginops maclovinus</name>
    <name type="common">Patagonian blennie</name>
    <name type="synonym">Eleginus maclovinus</name>
    <dbReference type="NCBI Taxonomy" id="56733"/>
    <lineage>
        <taxon>Eukaryota</taxon>
        <taxon>Metazoa</taxon>
        <taxon>Chordata</taxon>
        <taxon>Craniata</taxon>
        <taxon>Vertebrata</taxon>
        <taxon>Euteleostomi</taxon>
        <taxon>Actinopterygii</taxon>
        <taxon>Neopterygii</taxon>
        <taxon>Teleostei</taxon>
        <taxon>Neoteleostei</taxon>
        <taxon>Acanthomorphata</taxon>
        <taxon>Eupercaria</taxon>
        <taxon>Perciformes</taxon>
        <taxon>Notothenioidei</taxon>
        <taxon>Eleginopidae</taxon>
        <taxon>Eleginops</taxon>
    </lineage>
</organism>
<dbReference type="EMBL" id="JAUZQC010000005">
    <property type="protein sequence ID" value="KAK5871680.1"/>
    <property type="molecule type" value="Genomic_DNA"/>
</dbReference>
<reference evidence="2 3" key="2">
    <citation type="journal article" date="2023" name="Mol. Biol. Evol.">
        <title>Genomics of Secondarily Temperate Adaptation in the Only Non-Antarctic Icefish.</title>
        <authorList>
            <person name="Rivera-Colon A.G."/>
            <person name="Rayamajhi N."/>
            <person name="Minhas B.F."/>
            <person name="Madrigal G."/>
            <person name="Bilyk K.T."/>
            <person name="Yoon V."/>
            <person name="Hune M."/>
            <person name="Gregory S."/>
            <person name="Cheng C.H.C."/>
            <person name="Catchen J.M."/>
        </authorList>
    </citation>
    <scope>NUCLEOTIDE SEQUENCE [LARGE SCALE GENOMIC DNA]</scope>
    <source>
        <strain evidence="2">JMC-PN-2008</strain>
    </source>
</reference>
<keyword evidence="3" id="KW-1185">Reference proteome</keyword>
<dbReference type="AlphaFoldDB" id="A0AAN7Y2Z6"/>